<reference evidence="1 2" key="1">
    <citation type="submission" date="2016-04" db="EMBL/GenBank/DDBJ databases">
        <authorList>
            <person name="Evans L.H."/>
            <person name="Alamgir A."/>
            <person name="Owens N."/>
            <person name="Weber N.D."/>
            <person name="Virtaneva K."/>
            <person name="Barbian K."/>
            <person name="Babar A."/>
            <person name="Rosenke K."/>
        </authorList>
    </citation>
    <scope>NUCLEOTIDE SEQUENCE [LARGE SCALE GENOMIC DNA]</scope>
    <source>
        <strain evidence="1 2">PMB02</strain>
    </source>
</reference>
<dbReference type="RefSeq" id="WP_048434670.1">
    <property type="nucleotide sequence ID" value="NZ_LWHQ01000021.1"/>
</dbReference>
<comment type="caution">
    <text evidence="1">The sequence shown here is derived from an EMBL/GenBank/DDBJ whole genome shotgun (WGS) entry which is preliminary data.</text>
</comment>
<dbReference type="EMBL" id="LWHQ01000021">
    <property type="protein sequence ID" value="OAS24846.1"/>
    <property type="molecule type" value="Genomic_DNA"/>
</dbReference>
<dbReference type="OrthoDB" id="354287at2"/>
<evidence type="ECO:0000313" key="1">
    <source>
        <dbReference type="EMBL" id="OAS24846.1"/>
    </source>
</evidence>
<accession>A0A179SED1</accession>
<gene>
    <name evidence="1" type="ORF">A5481_12180</name>
</gene>
<dbReference type="Proteomes" id="UP000078316">
    <property type="component" value="Unassembled WGS sequence"/>
</dbReference>
<dbReference type="STRING" id="427683.A5481_12180"/>
<evidence type="ECO:0008006" key="3">
    <source>
        <dbReference type="Google" id="ProtNLM"/>
    </source>
</evidence>
<sequence>MRLVEVSSHGARVAEVPPLASGKAVEFEMGGSRLHAVVAWSEGGGAGLRVPSGLRHLDLNEETARAA</sequence>
<proteinExistence type="predicted"/>
<protein>
    <recommendedName>
        <fullName evidence="3">PilZ domain-containing protein</fullName>
    </recommendedName>
</protein>
<organism evidence="1 2">
    <name type="scientific">Methylobacterium platani</name>
    <dbReference type="NCBI Taxonomy" id="427683"/>
    <lineage>
        <taxon>Bacteria</taxon>
        <taxon>Pseudomonadati</taxon>
        <taxon>Pseudomonadota</taxon>
        <taxon>Alphaproteobacteria</taxon>
        <taxon>Hyphomicrobiales</taxon>
        <taxon>Methylobacteriaceae</taxon>
        <taxon>Methylobacterium</taxon>
    </lineage>
</organism>
<evidence type="ECO:0000313" key="2">
    <source>
        <dbReference type="Proteomes" id="UP000078316"/>
    </source>
</evidence>
<dbReference type="AlphaFoldDB" id="A0A179SED1"/>
<name>A0A179SED1_9HYPH</name>